<dbReference type="EMBL" id="JAKOGI010001069">
    <property type="protein sequence ID" value="KAJ8427978.1"/>
    <property type="molecule type" value="Genomic_DNA"/>
</dbReference>
<dbReference type="AlphaFoldDB" id="A0A9Q1GXN9"/>
<gene>
    <name evidence="1" type="ORF">Cgig2_017465</name>
</gene>
<accession>A0A9Q1GXN9</accession>
<dbReference type="Proteomes" id="UP001153076">
    <property type="component" value="Unassembled WGS sequence"/>
</dbReference>
<keyword evidence="2" id="KW-1185">Reference proteome</keyword>
<organism evidence="1 2">
    <name type="scientific">Carnegiea gigantea</name>
    <dbReference type="NCBI Taxonomy" id="171969"/>
    <lineage>
        <taxon>Eukaryota</taxon>
        <taxon>Viridiplantae</taxon>
        <taxon>Streptophyta</taxon>
        <taxon>Embryophyta</taxon>
        <taxon>Tracheophyta</taxon>
        <taxon>Spermatophyta</taxon>
        <taxon>Magnoliopsida</taxon>
        <taxon>eudicotyledons</taxon>
        <taxon>Gunneridae</taxon>
        <taxon>Pentapetalae</taxon>
        <taxon>Caryophyllales</taxon>
        <taxon>Cactineae</taxon>
        <taxon>Cactaceae</taxon>
        <taxon>Cactoideae</taxon>
        <taxon>Echinocereeae</taxon>
        <taxon>Carnegiea</taxon>
    </lineage>
</organism>
<name>A0A9Q1GXN9_9CARY</name>
<sequence length="167" mass="19122">MSTPSEKDTELLIFCDCGMPTDIIPAQGYRYRRHTMCHKRKCKHFQWVDDRLTRDDKISIMKLQAENRSLRADLLTTKATLRRYMDAEMGVKLLLNDVRHPHSYPDVTCSLSRVIPSPTLGHAVVVMGLEYTYFLCSGRLGVTTSHCLASAYVVKQRNARIKAILFT</sequence>
<evidence type="ECO:0000313" key="2">
    <source>
        <dbReference type="Proteomes" id="UP001153076"/>
    </source>
</evidence>
<proteinExistence type="predicted"/>
<protein>
    <submittedName>
        <fullName evidence="1">Uncharacterized protein</fullName>
    </submittedName>
</protein>
<reference evidence="1" key="1">
    <citation type="submission" date="2022-04" db="EMBL/GenBank/DDBJ databases">
        <title>Carnegiea gigantea Genome sequencing and assembly v2.</title>
        <authorList>
            <person name="Copetti D."/>
            <person name="Sanderson M.J."/>
            <person name="Burquez A."/>
            <person name="Wojciechowski M.F."/>
        </authorList>
    </citation>
    <scope>NUCLEOTIDE SEQUENCE</scope>
    <source>
        <strain evidence="1">SGP5-SGP5p</strain>
        <tissue evidence="1">Aerial part</tissue>
    </source>
</reference>
<comment type="caution">
    <text evidence="1">The sequence shown here is derived from an EMBL/GenBank/DDBJ whole genome shotgun (WGS) entry which is preliminary data.</text>
</comment>
<evidence type="ECO:0000313" key="1">
    <source>
        <dbReference type="EMBL" id="KAJ8427978.1"/>
    </source>
</evidence>